<reference evidence="6 8" key="1">
    <citation type="journal article" date="2017" name="Nature">
        <title>The sunflower genome provides insights into oil metabolism, flowering and Asterid evolution.</title>
        <authorList>
            <person name="Badouin H."/>
            <person name="Gouzy J."/>
            <person name="Grassa C.J."/>
            <person name="Murat F."/>
            <person name="Staton S.E."/>
            <person name="Cottret L."/>
            <person name="Lelandais-Briere C."/>
            <person name="Owens G.L."/>
            <person name="Carrere S."/>
            <person name="Mayjonade B."/>
            <person name="Legrand L."/>
            <person name="Gill N."/>
            <person name="Kane N.C."/>
            <person name="Bowers J.E."/>
            <person name="Hubner S."/>
            <person name="Bellec A."/>
            <person name="Berard A."/>
            <person name="Berges H."/>
            <person name="Blanchet N."/>
            <person name="Boniface M.C."/>
            <person name="Brunel D."/>
            <person name="Catrice O."/>
            <person name="Chaidir N."/>
            <person name="Claudel C."/>
            <person name="Donnadieu C."/>
            <person name="Faraut T."/>
            <person name="Fievet G."/>
            <person name="Helmstetter N."/>
            <person name="King M."/>
            <person name="Knapp S.J."/>
            <person name="Lai Z."/>
            <person name="Le Paslier M.C."/>
            <person name="Lippi Y."/>
            <person name="Lorenzon L."/>
            <person name="Mandel J.R."/>
            <person name="Marage G."/>
            <person name="Marchand G."/>
            <person name="Marquand E."/>
            <person name="Bret-Mestries E."/>
            <person name="Morien E."/>
            <person name="Nambeesan S."/>
            <person name="Nguyen T."/>
            <person name="Pegot-Espagnet P."/>
            <person name="Pouilly N."/>
            <person name="Raftis F."/>
            <person name="Sallet E."/>
            <person name="Schiex T."/>
            <person name="Thomas J."/>
            <person name="Vandecasteele C."/>
            <person name="Vares D."/>
            <person name="Vear F."/>
            <person name="Vautrin S."/>
            <person name="Crespi M."/>
            <person name="Mangin B."/>
            <person name="Burke J.M."/>
            <person name="Salse J."/>
            <person name="Munos S."/>
            <person name="Vincourt P."/>
            <person name="Rieseberg L.H."/>
            <person name="Langlade N.B."/>
        </authorList>
    </citation>
    <scope>NUCLEOTIDE SEQUENCE [LARGE SCALE GENOMIC DNA]</scope>
    <source>
        <strain evidence="8">cv. SF193</strain>
        <tissue evidence="6">Leaves</tissue>
    </source>
</reference>
<dbReference type="InterPro" id="IPR002219">
    <property type="entry name" value="PKC_DAG/PE"/>
</dbReference>
<keyword evidence="2" id="KW-0677">Repeat</keyword>
<name>A0A251ULN9_HELAN</name>
<dbReference type="InParanoid" id="A0A251ULN9"/>
<dbReference type="Gene3D" id="3.30.60.20">
    <property type="match status" value="1"/>
</dbReference>
<evidence type="ECO:0000313" key="8">
    <source>
        <dbReference type="Proteomes" id="UP000215914"/>
    </source>
</evidence>
<dbReference type="Pfam" id="PF03107">
    <property type="entry name" value="C1_2"/>
    <property type="match status" value="5"/>
</dbReference>
<reference evidence="6" key="3">
    <citation type="submission" date="2020-06" db="EMBL/GenBank/DDBJ databases">
        <title>Helianthus annuus Genome sequencing and assembly Release 2.</title>
        <authorList>
            <person name="Gouzy J."/>
            <person name="Langlade N."/>
            <person name="Munos S."/>
        </authorList>
    </citation>
    <scope>NUCLEOTIDE SEQUENCE</scope>
    <source>
        <tissue evidence="6">Leaves</tissue>
    </source>
</reference>
<dbReference type="SMART" id="SM00249">
    <property type="entry name" value="PHD"/>
    <property type="match status" value="3"/>
</dbReference>
<dbReference type="PROSITE" id="PS50081">
    <property type="entry name" value="ZF_DAG_PE_2"/>
    <property type="match status" value="1"/>
</dbReference>
<keyword evidence="1" id="KW-0479">Metal-binding</keyword>
<dbReference type="OMA" id="PECIECG"/>
<dbReference type="EMBL" id="MNCJ02000320">
    <property type="protein sequence ID" value="KAF5804261.1"/>
    <property type="molecule type" value="Genomic_DNA"/>
</dbReference>
<evidence type="ECO:0000256" key="4">
    <source>
        <dbReference type="ARBA" id="ARBA00022833"/>
    </source>
</evidence>
<evidence type="ECO:0000256" key="3">
    <source>
        <dbReference type="ARBA" id="ARBA00022771"/>
    </source>
</evidence>
<dbReference type="InterPro" id="IPR004146">
    <property type="entry name" value="DC1"/>
</dbReference>
<dbReference type="GO" id="GO:0008270">
    <property type="term" value="F:zinc ion binding"/>
    <property type="evidence" value="ECO:0007669"/>
    <property type="project" value="UniProtKB-KW"/>
</dbReference>
<protein>
    <submittedName>
        <fullName evidence="6">Chromatin regulator PHD family</fullName>
    </submittedName>
    <submittedName>
        <fullName evidence="7">Putative zinc finger, PHD-type</fullName>
    </submittedName>
</protein>
<accession>A0A251ULN9</accession>
<keyword evidence="4" id="KW-0862">Zinc</keyword>
<dbReference type="SUPFAM" id="SSF57889">
    <property type="entry name" value="Cysteine-rich domain"/>
    <property type="match status" value="7"/>
</dbReference>
<evidence type="ECO:0000256" key="1">
    <source>
        <dbReference type="ARBA" id="ARBA00022723"/>
    </source>
</evidence>
<sequence>MEFKGVQAEEIIQHEHPLILEDLQLMYQNYQEDDDDIDDQDLISMQKFECKCDACGYRIDWYHRYYYRCSQSSSCSYSLHKSCRELSTTLRFPRHPIHTLHLKKVSISLRCHSCFTKHLDGICYHCSTCDYEIDLRCAKSAEQTMIHHPGHPHPLTSITLDPIISKCYSCGKKHEGVFYHCSTCFSFSIHVDCVALPFKLSSKHHVHKLTLSYSFTVMPSHSICRICEMNISPLFWLYKCSKCRYYIHLDCATSRGNPSCPSSHTVNLHRLRIGSSYTNVEAADYPNFLHYPLPDESHNILQHHFRREDYRHFDQIIFDKGLYTHSRHNHPLQLINAPDTSIVGTLHNPMMRIKLLCNGCLSPITTTPFYVCNKGCHFHLHEWCTRLPSELEKHPGHPQHTLVLFHSYTIDDYKGLECEICGLCCNGFRYHCTECKYRVDVKCGLIMPDRITHEAHPYHLLSRVDVSSIQDILCNACGFEFTRGQFAFRCNSCDFFCLHIGCALHLPRRIKNKCDRHPLELSYFPIEDYKSDYFCEVCEEELIPERWFYHCKECGQSVHSACASLILKSEQDVNKSSPEVPEGVFKFLNMKFGVLTNLSSHPHPVSCHVGIEGDGCCKFCTSELQSELIFKCLECNFAIHVRCPSGSRLVDINITRYRPDIEVEDDAAVTFYPGKVIMRPVT</sequence>
<evidence type="ECO:0000259" key="5">
    <source>
        <dbReference type="PROSITE" id="PS50081"/>
    </source>
</evidence>
<dbReference type="InterPro" id="IPR001965">
    <property type="entry name" value="Znf_PHD"/>
</dbReference>
<dbReference type="InterPro" id="IPR053192">
    <property type="entry name" value="Vacuole_Formation_Reg"/>
</dbReference>
<dbReference type="SMART" id="SM00109">
    <property type="entry name" value="C1"/>
    <property type="match status" value="5"/>
</dbReference>
<gene>
    <name evidence="7" type="ORF">HannXRQ_Chr05g0131481</name>
    <name evidence="6" type="ORF">HanXRQr2_Chr05g0195091</name>
</gene>
<dbReference type="Proteomes" id="UP000215914">
    <property type="component" value="Chromosome 5"/>
</dbReference>
<keyword evidence="8" id="KW-1185">Reference proteome</keyword>
<evidence type="ECO:0000256" key="2">
    <source>
        <dbReference type="ARBA" id="ARBA00022737"/>
    </source>
</evidence>
<dbReference type="PANTHER" id="PTHR32410:SF161">
    <property type="entry name" value="DC1, ZINC FINGER, RING_FYVE_PHD-TYPE-RELATED"/>
    <property type="match status" value="1"/>
</dbReference>
<reference evidence="7" key="2">
    <citation type="submission" date="2017-02" db="EMBL/GenBank/DDBJ databases">
        <title>Sunflower complete genome.</title>
        <authorList>
            <person name="Langlade N."/>
            <person name="Munos S."/>
        </authorList>
    </citation>
    <scope>NUCLEOTIDE SEQUENCE [LARGE SCALE GENOMIC DNA]</scope>
    <source>
        <tissue evidence="7">Leaves</tissue>
    </source>
</reference>
<dbReference type="FunCoup" id="A0A251ULN9">
    <property type="interactions" value="133"/>
</dbReference>
<evidence type="ECO:0000313" key="7">
    <source>
        <dbReference type="EMBL" id="OTG23969.1"/>
    </source>
</evidence>
<dbReference type="EMBL" id="CM007894">
    <property type="protein sequence ID" value="OTG23969.1"/>
    <property type="molecule type" value="Genomic_DNA"/>
</dbReference>
<evidence type="ECO:0000313" key="6">
    <source>
        <dbReference type="EMBL" id="KAF5804261.1"/>
    </source>
</evidence>
<dbReference type="Gramene" id="mRNA:HanXRQr2_Chr05g0195091">
    <property type="protein sequence ID" value="mRNA:HanXRQr2_Chr05g0195091"/>
    <property type="gene ID" value="HanXRQr2_Chr05g0195091"/>
</dbReference>
<keyword evidence="3" id="KW-0863">Zinc-finger</keyword>
<organism evidence="7 8">
    <name type="scientific">Helianthus annuus</name>
    <name type="common">Common sunflower</name>
    <dbReference type="NCBI Taxonomy" id="4232"/>
    <lineage>
        <taxon>Eukaryota</taxon>
        <taxon>Viridiplantae</taxon>
        <taxon>Streptophyta</taxon>
        <taxon>Embryophyta</taxon>
        <taxon>Tracheophyta</taxon>
        <taxon>Spermatophyta</taxon>
        <taxon>Magnoliopsida</taxon>
        <taxon>eudicotyledons</taxon>
        <taxon>Gunneridae</taxon>
        <taxon>Pentapetalae</taxon>
        <taxon>asterids</taxon>
        <taxon>campanulids</taxon>
        <taxon>Asterales</taxon>
        <taxon>Asteraceae</taxon>
        <taxon>Asteroideae</taxon>
        <taxon>Heliantheae alliance</taxon>
        <taxon>Heliantheae</taxon>
        <taxon>Helianthus</taxon>
    </lineage>
</organism>
<dbReference type="InterPro" id="IPR046349">
    <property type="entry name" value="C1-like_sf"/>
</dbReference>
<dbReference type="AlphaFoldDB" id="A0A251ULN9"/>
<feature type="domain" description="Phorbol-ester/DAG-type" evidence="5">
    <location>
        <begin position="516"/>
        <end position="570"/>
    </location>
</feature>
<dbReference type="PANTHER" id="PTHR32410">
    <property type="entry name" value="CYSTEINE/HISTIDINE-RICH C1 DOMAIN FAMILY PROTEIN"/>
    <property type="match status" value="1"/>
</dbReference>
<proteinExistence type="predicted"/>